<evidence type="ECO:0000313" key="2">
    <source>
        <dbReference type="Proteomes" id="UP000187406"/>
    </source>
</evidence>
<comment type="caution">
    <text evidence="1">The sequence shown here is derived from an EMBL/GenBank/DDBJ whole genome shotgun (WGS) entry which is preliminary data.</text>
</comment>
<dbReference type="InParanoid" id="A0A1Q3CIJ3"/>
<reference evidence="2" key="1">
    <citation type="submission" date="2016-04" db="EMBL/GenBank/DDBJ databases">
        <title>Cephalotus genome sequencing.</title>
        <authorList>
            <person name="Fukushima K."/>
            <person name="Hasebe M."/>
            <person name="Fang X."/>
        </authorList>
    </citation>
    <scope>NUCLEOTIDE SEQUENCE [LARGE SCALE GENOMIC DNA]</scope>
    <source>
        <strain evidence="2">cv. St1</strain>
    </source>
</reference>
<proteinExistence type="predicted"/>
<gene>
    <name evidence="1" type="ORF">CFOL_v3_23365</name>
</gene>
<dbReference type="OrthoDB" id="1436797at2759"/>
<sequence>MSYQDLYIMWQVVTGKALNLPHLIMKNMIRAISKVDGALPYGMVITKIISHFGIVIGNEIASRVDVGDIYNAYSLKRMDWKRVFEAGKGNVWLPKEGGRKIRIEEENVEEQGEPQRPRTAPAPQQQARFFCFE</sequence>
<dbReference type="EMBL" id="BDDD01002068">
    <property type="protein sequence ID" value="GAV79903.1"/>
    <property type="molecule type" value="Genomic_DNA"/>
</dbReference>
<name>A0A1Q3CIJ3_CEPFO</name>
<protein>
    <submittedName>
        <fullName evidence="1">Uncharacterized protein</fullName>
    </submittedName>
</protein>
<evidence type="ECO:0000313" key="1">
    <source>
        <dbReference type="EMBL" id="GAV79903.1"/>
    </source>
</evidence>
<dbReference type="Proteomes" id="UP000187406">
    <property type="component" value="Unassembled WGS sequence"/>
</dbReference>
<accession>A0A1Q3CIJ3</accession>
<dbReference type="AlphaFoldDB" id="A0A1Q3CIJ3"/>
<organism evidence="1 2">
    <name type="scientific">Cephalotus follicularis</name>
    <name type="common">Albany pitcher plant</name>
    <dbReference type="NCBI Taxonomy" id="3775"/>
    <lineage>
        <taxon>Eukaryota</taxon>
        <taxon>Viridiplantae</taxon>
        <taxon>Streptophyta</taxon>
        <taxon>Embryophyta</taxon>
        <taxon>Tracheophyta</taxon>
        <taxon>Spermatophyta</taxon>
        <taxon>Magnoliopsida</taxon>
        <taxon>eudicotyledons</taxon>
        <taxon>Gunneridae</taxon>
        <taxon>Pentapetalae</taxon>
        <taxon>rosids</taxon>
        <taxon>fabids</taxon>
        <taxon>Oxalidales</taxon>
        <taxon>Cephalotaceae</taxon>
        <taxon>Cephalotus</taxon>
    </lineage>
</organism>
<keyword evidence="2" id="KW-1185">Reference proteome</keyword>